<evidence type="ECO:0000256" key="3">
    <source>
        <dbReference type="ARBA" id="ARBA00019833"/>
    </source>
</evidence>
<feature type="active site" description="Nucleophile" evidence="7">
    <location>
        <position position="336"/>
    </location>
</feature>
<dbReference type="EMBL" id="JBHRXN010000026">
    <property type="protein sequence ID" value="MFC3532397.1"/>
    <property type="molecule type" value="Genomic_DNA"/>
</dbReference>
<evidence type="ECO:0000256" key="4">
    <source>
        <dbReference type="ARBA" id="ARBA00022573"/>
    </source>
</evidence>
<dbReference type="PROSITE" id="PS51274">
    <property type="entry name" value="GATASE_COBBQ"/>
    <property type="match status" value="1"/>
</dbReference>
<dbReference type="InterPro" id="IPR027417">
    <property type="entry name" value="P-loop_NTPase"/>
</dbReference>
<dbReference type="CDD" id="cd05389">
    <property type="entry name" value="CobQ_N"/>
    <property type="match status" value="1"/>
</dbReference>
<dbReference type="InterPro" id="IPR047045">
    <property type="entry name" value="CobQ_N"/>
</dbReference>
<dbReference type="PANTHER" id="PTHR21343">
    <property type="entry name" value="DETHIOBIOTIN SYNTHETASE"/>
    <property type="match status" value="1"/>
</dbReference>
<keyword evidence="5 7" id="KW-0315">Glutamine amidotransferase</keyword>
<dbReference type="InterPro" id="IPR011698">
    <property type="entry name" value="GATase_3"/>
</dbReference>
<dbReference type="InterPro" id="IPR004459">
    <property type="entry name" value="CobQ_synth"/>
</dbReference>
<gene>
    <name evidence="7" type="primary">cobQ</name>
    <name evidence="10" type="ORF">ACFOLG_09375</name>
</gene>
<dbReference type="HAMAP" id="MF_00028">
    <property type="entry name" value="CobQ"/>
    <property type="match status" value="1"/>
</dbReference>
<dbReference type="Pfam" id="PF07685">
    <property type="entry name" value="GATase_3"/>
    <property type="match status" value="1"/>
</dbReference>
<comment type="pathway">
    <text evidence="1 7">Cofactor biosynthesis; adenosylcobalamin biosynthesis.</text>
</comment>
<comment type="caution">
    <text evidence="10">The sequence shown here is derived from an EMBL/GenBank/DDBJ whole genome shotgun (WGS) entry which is preliminary data.</text>
</comment>
<protein>
    <recommendedName>
        <fullName evidence="3 7">Cobyric acid synthase</fullName>
    </recommendedName>
</protein>
<dbReference type="SUPFAM" id="SSF52540">
    <property type="entry name" value="P-loop containing nucleoside triphosphate hydrolases"/>
    <property type="match status" value="1"/>
</dbReference>
<proteinExistence type="inferred from homology"/>
<comment type="similarity">
    <text evidence="2 7">Belongs to the CobB/CobQ family. CobQ subfamily.</text>
</comment>
<keyword evidence="11" id="KW-1185">Reference proteome</keyword>
<keyword evidence="4 7" id="KW-0169">Cobalamin biosynthesis</keyword>
<evidence type="ECO:0000313" key="11">
    <source>
        <dbReference type="Proteomes" id="UP001595741"/>
    </source>
</evidence>
<evidence type="ECO:0000259" key="8">
    <source>
        <dbReference type="Pfam" id="PF01656"/>
    </source>
</evidence>
<dbReference type="CDD" id="cd01750">
    <property type="entry name" value="GATase1_CobQ"/>
    <property type="match status" value="1"/>
</dbReference>
<dbReference type="InterPro" id="IPR029062">
    <property type="entry name" value="Class_I_gatase-like"/>
</dbReference>
<dbReference type="RefSeq" id="WP_386091118.1">
    <property type="nucleotide sequence ID" value="NZ_JBHRXN010000026.1"/>
</dbReference>
<feature type="domain" description="CobQ/CobB/MinD/ParA nucleotide binding" evidence="8">
    <location>
        <begin position="14"/>
        <end position="239"/>
    </location>
</feature>
<accession>A0ABV7RGG7</accession>
<evidence type="ECO:0000256" key="7">
    <source>
        <dbReference type="HAMAP-Rule" id="MF_00028"/>
    </source>
</evidence>
<evidence type="ECO:0000256" key="6">
    <source>
        <dbReference type="ARBA" id="ARBA00025166"/>
    </source>
</evidence>
<dbReference type="Gene3D" id="3.40.50.300">
    <property type="entry name" value="P-loop containing nucleotide triphosphate hydrolases"/>
    <property type="match status" value="1"/>
</dbReference>
<sequence length="494" mass="52917">MPAAHPAHWPWPTLMVQGCTSDAGKSTVVAALCRLLARRGLRVAPFKPQNMALNSAVTADGGEIGRAQALQALAAGVAPHSDMNPVLLKPSSDTGAQIIIQGRVRADMDARDYHHYKSTAMLAVLDSYRRLQHGYDAVVVEGAGSPAEINLRDRDIANMGFAEAVDCPVILVADIDRGGVFAHLLGTLDCLSQSERDRIIGFVINRFRGDIGLLQGGLDWLEARTGKPVLAVLPYLHGLQLDAEDSIQQQQQRGSFDIVVPVLPRISNHTDFDALRAHPQVNLHFVGPDAPKPPADLVILPGSKHTRADLAFLQQQGWPQYLQRHLRYGGKVLGICGGYQMLGRQVHDPLGVEGSAGSSTGLGLLAIDTTLAADKTLRQRHGQCAFAAAEVSGYEIHMGISHGPDCARPALLLAGEADGAISSDGQVMGSYLHGLFDHPAAGAALLRWAGLDNAVSVDLAALREASIERLADACETLYQRLSTLPHGRPFQQQQ</sequence>
<feature type="active site" evidence="7">
    <location>
        <position position="433"/>
    </location>
</feature>
<dbReference type="SUPFAM" id="SSF52317">
    <property type="entry name" value="Class I glutamine amidotransferase-like"/>
    <property type="match status" value="1"/>
</dbReference>
<dbReference type="Gene3D" id="3.40.50.880">
    <property type="match status" value="1"/>
</dbReference>
<evidence type="ECO:0000259" key="9">
    <source>
        <dbReference type="Pfam" id="PF07685"/>
    </source>
</evidence>
<evidence type="ECO:0000313" key="10">
    <source>
        <dbReference type="EMBL" id="MFC3532397.1"/>
    </source>
</evidence>
<reference evidence="11" key="1">
    <citation type="journal article" date="2019" name="Int. J. Syst. Evol. Microbiol.">
        <title>The Global Catalogue of Microorganisms (GCM) 10K type strain sequencing project: providing services to taxonomists for standard genome sequencing and annotation.</title>
        <authorList>
            <consortium name="The Broad Institute Genomics Platform"/>
            <consortium name="The Broad Institute Genome Sequencing Center for Infectious Disease"/>
            <person name="Wu L."/>
            <person name="Ma J."/>
        </authorList>
    </citation>
    <scope>NUCLEOTIDE SEQUENCE [LARGE SCALE GENOMIC DNA]</scope>
    <source>
        <strain evidence="11">KCTC 42742</strain>
    </source>
</reference>
<dbReference type="NCBIfam" id="NF001989">
    <property type="entry name" value="PRK00784.1"/>
    <property type="match status" value="1"/>
</dbReference>
<dbReference type="Pfam" id="PF01656">
    <property type="entry name" value="CbiA"/>
    <property type="match status" value="1"/>
</dbReference>
<dbReference type="InterPro" id="IPR033949">
    <property type="entry name" value="CobQ_GATase1"/>
</dbReference>
<name>A0ABV7RGG7_9NEIS</name>
<evidence type="ECO:0000256" key="1">
    <source>
        <dbReference type="ARBA" id="ARBA00004953"/>
    </source>
</evidence>
<dbReference type="NCBIfam" id="TIGR00313">
    <property type="entry name" value="cobQ"/>
    <property type="match status" value="1"/>
</dbReference>
<evidence type="ECO:0000256" key="2">
    <source>
        <dbReference type="ARBA" id="ARBA00006205"/>
    </source>
</evidence>
<evidence type="ECO:0000256" key="5">
    <source>
        <dbReference type="ARBA" id="ARBA00022962"/>
    </source>
</evidence>
<dbReference type="InterPro" id="IPR002586">
    <property type="entry name" value="CobQ/CobB/MinD/ParA_Nub-bd_dom"/>
</dbReference>
<organism evidence="10 11">
    <name type="scientific">Vogesella facilis</name>
    <dbReference type="NCBI Taxonomy" id="1655232"/>
    <lineage>
        <taxon>Bacteria</taxon>
        <taxon>Pseudomonadati</taxon>
        <taxon>Pseudomonadota</taxon>
        <taxon>Betaproteobacteria</taxon>
        <taxon>Neisseriales</taxon>
        <taxon>Chromobacteriaceae</taxon>
        <taxon>Vogesella</taxon>
    </lineage>
</organism>
<dbReference type="PANTHER" id="PTHR21343:SF1">
    <property type="entry name" value="COBYRIC ACID SYNTHASE"/>
    <property type="match status" value="1"/>
</dbReference>
<comment type="function">
    <text evidence="6 7">Catalyzes amidations at positions B, D, E, and G on adenosylcobyrinic A,C-diamide. NH(2) groups are provided by glutamine, and one molecule of ATP is hydrogenolyzed for each amidation.</text>
</comment>
<feature type="domain" description="CobB/CobQ-like glutamine amidotransferase" evidence="9">
    <location>
        <begin position="257"/>
        <end position="439"/>
    </location>
</feature>
<dbReference type="Proteomes" id="UP001595741">
    <property type="component" value="Unassembled WGS sequence"/>
</dbReference>